<sequence length="471" mass="51401">MKIEQLYTGCLAHGAYYIESNGAAAIIDPLRDVASYIRKAQQDDAVIKYVLETHFHADFVSGHLELAAATGATIVYGPGAQPGFPAHIAADGELLTLGDVKLKVLHTPGHTMESTCFLLLSEAGEELALFSGDTLFIGDVGRPDLAQQASGKTKEELAGILFDSLRNKVMPLPGHITIYPGHGAGSACGKNMSEQTTDTLAHQLLVNYALRKDMTRAEFIKEVTEGLTPPPAYFPMNVNMNKQGYGHMEDVVKRGIRPLSPAAFEAAANETDAVILDTRGPEVFIEGFIPGAINIGVDGSFAPWAGTLIPGVEQPILFVADPGREKEVVTRLARIGYDNTIGYLEGGFDAWKAAGRPTDNITVITPDELADRMLWVQANILDIRRRSEYGNEHVENAINMPLEYINDSMQTLDKKQLYYVHCAGGYRSAIFISIMRTRGYHNLVDIKGGLKAMKESGRFQLTDYLSPFPLL</sequence>
<dbReference type="InterPro" id="IPR036873">
    <property type="entry name" value="Rhodanese-like_dom_sf"/>
</dbReference>
<dbReference type="SMART" id="SM00849">
    <property type="entry name" value="Lactamase_B"/>
    <property type="match status" value="1"/>
</dbReference>
<dbReference type="Pfam" id="PF00581">
    <property type="entry name" value="Rhodanese"/>
    <property type="match status" value="2"/>
</dbReference>
<dbReference type="EMBL" id="CP095855">
    <property type="protein sequence ID" value="UPK67916.1"/>
    <property type="molecule type" value="Genomic_DNA"/>
</dbReference>
<dbReference type="PROSITE" id="PS50206">
    <property type="entry name" value="RHODANESE_3"/>
    <property type="match status" value="2"/>
</dbReference>
<dbReference type="InterPro" id="IPR036866">
    <property type="entry name" value="RibonucZ/Hydroxyglut_hydro"/>
</dbReference>
<dbReference type="InterPro" id="IPR001279">
    <property type="entry name" value="Metallo-B-lactamas"/>
</dbReference>
<dbReference type="InterPro" id="IPR051682">
    <property type="entry name" value="Mito_Persulfide_Diox"/>
</dbReference>
<dbReference type="Proteomes" id="UP000830198">
    <property type="component" value="Chromosome"/>
</dbReference>
<dbReference type="RefSeq" id="WP_247810258.1">
    <property type="nucleotide sequence ID" value="NZ_CP095855.1"/>
</dbReference>
<feature type="domain" description="Rhodanese" evidence="2">
    <location>
        <begin position="374"/>
        <end position="462"/>
    </location>
</feature>
<gene>
    <name evidence="3" type="ORF">MYF79_23470</name>
</gene>
<dbReference type="Pfam" id="PF00753">
    <property type="entry name" value="Lactamase_B"/>
    <property type="match status" value="1"/>
</dbReference>
<dbReference type="InterPro" id="IPR001763">
    <property type="entry name" value="Rhodanese-like_dom"/>
</dbReference>
<proteinExistence type="predicted"/>
<evidence type="ECO:0000313" key="4">
    <source>
        <dbReference type="Proteomes" id="UP000830198"/>
    </source>
</evidence>
<keyword evidence="1" id="KW-0479">Metal-binding</keyword>
<name>A0ABY4HZH9_CHIFI</name>
<accession>A0ABY4HZH9</accession>
<dbReference type="SMART" id="SM00450">
    <property type="entry name" value="RHOD"/>
    <property type="match status" value="2"/>
</dbReference>
<dbReference type="PANTHER" id="PTHR43084:SF1">
    <property type="entry name" value="PERSULFIDE DIOXYGENASE ETHE1, MITOCHONDRIAL"/>
    <property type="match status" value="1"/>
</dbReference>
<dbReference type="SUPFAM" id="SSF52821">
    <property type="entry name" value="Rhodanese/Cell cycle control phosphatase"/>
    <property type="match status" value="2"/>
</dbReference>
<evidence type="ECO:0000313" key="3">
    <source>
        <dbReference type="EMBL" id="UPK67916.1"/>
    </source>
</evidence>
<evidence type="ECO:0000259" key="2">
    <source>
        <dbReference type="PROSITE" id="PS50206"/>
    </source>
</evidence>
<organism evidence="3 4">
    <name type="scientific">Chitinophaga filiformis</name>
    <name type="common">Myxococcus filiformis</name>
    <name type="synonym">Flexibacter filiformis</name>
    <dbReference type="NCBI Taxonomy" id="104663"/>
    <lineage>
        <taxon>Bacteria</taxon>
        <taxon>Pseudomonadati</taxon>
        <taxon>Bacteroidota</taxon>
        <taxon>Chitinophagia</taxon>
        <taxon>Chitinophagales</taxon>
        <taxon>Chitinophagaceae</taxon>
        <taxon>Chitinophaga</taxon>
    </lineage>
</organism>
<reference evidence="3 4" key="1">
    <citation type="submission" date="2022-04" db="EMBL/GenBank/DDBJ databases">
        <title>The arsenic-methylating capacity of Chitinophaga filiformis YT5 during chitin decomposition.</title>
        <authorList>
            <person name="Chen G."/>
            <person name="Liang Y."/>
        </authorList>
    </citation>
    <scope>NUCLEOTIDE SEQUENCE [LARGE SCALE GENOMIC DNA]</scope>
    <source>
        <strain evidence="3 4">YT5</strain>
    </source>
</reference>
<evidence type="ECO:0000256" key="1">
    <source>
        <dbReference type="ARBA" id="ARBA00022723"/>
    </source>
</evidence>
<protein>
    <submittedName>
        <fullName evidence="3">MBL fold metallo-hydrolase</fullName>
    </submittedName>
</protein>
<dbReference type="SUPFAM" id="SSF56281">
    <property type="entry name" value="Metallo-hydrolase/oxidoreductase"/>
    <property type="match status" value="1"/>
</dbReference>
<dbReference type="Gene3D" id="3.60.15.10">
    <property type="entry name" value="Ribonuclease Z/Hydroxyacylglutathione hydrolase-like"/>
    <property type="match status" value="1"/>
</dbReference>
<dbReference type="PANTHER" id="PTHR43084">
    <property type="entry name" value="PERSULFIDE DIOXYGENASE ETHE1"/>
    <property type="match status" value="1"/>
</dbReference>
<dbReference type="CDD" id="cd07724">
    <property type="entry name" value="POD-like_MBL-fold"/>
    <property type="match status" value="1"/>
</dbReference>
<keyword evidence="4" id="KW-1185">Reference proteome</keyword>
<feature type="domain" description="Rhodanese" evidence="2">
    <location>
        <begin position="269"/>
        <end position="360"/>
    </location>
</feature>
<dbReference type="CDD" id="cd00158">
    <property type="entry name" value="RHOD"/>
    <property type="match status" value="2"/>
</dbReference>
<dbReference type="Gene3D" id="3.40.250.10">
    <property type="entry name" value="Rhodanese-like domain"/>
    <property type="match status" value="2"/>
</dbReference>
<dbReference type="InterPro" id="IPR044528">
    <property type="entry name" value="POD-like_MBL-fold"/>
</dbReference>